<keyword evidence="7" id="KW-0460">Magnesium</keyword>
<dbReference type="InterPro" id="IPR045244">
    <property type="entry name" value="PGM"/>
</dbReference>
<dbReference type="PANTHER" id="PTHR22573:SF2">
    <property type="entry name" value="PHOSPHOGLUCOMUTASE"/>
    <property type="match status" value="1"/>
</dbReference>
<accession>A0A5A8D3D1</accession>
<evidence type="ECO:0000259" key="9">
    <source>
        <dbReference type="Pfam" id="PF02878"/>
    </source>
</evidence>
<dbReference type="InterPro" id="IPR016066">
    <property type="entry name" value="A-D-PHexomutase_CS"/>
</dbReference>
<keyword evidence="8" id="KW-0413">Isomerase</keyword>
<dbReference type="GO" id="GO:0000287">
    <property type="term" value="F:magnesium ion binding"/>
    <property type="evidence" value="ECO:0007669"/>
    <property type="project" value="InterPro"/>
</dbReference>
<evidence type="ECO:0000256" key="5">
    <source>
        <dbReference type="ARBA" id="ARBA00022553"/>
    </source>
</evidence>
<evidence type="ECO:0000313" key="13">
    <source>
        <dbReference type="Proteomes" id="UP000325113"/>
    </source>
</evidence>
<dbReference type="Gene3D" id="3.30.310.50">
    <property type="entry name" value="Alpha-D-phosphohexomutase, C-terminal domain"/>
    <property type="match status" value="1"/>
</dbReference>
<dbReference type="GO" id="GO:0004614">
    <property type="term" value="F:phosphoglucomutase activity"/>
    <property type="evidence" value="ECO:0007669"/>
    <property type="project" value="UniProtKB-EC"/>
</dbReference>
<dbReference type="Pfam" id="PF02878">
    <property type="entry name" value="PGM_PMM_I"/>
    <property type="match status" value="1"/>
</dbReference>
<organism evidence="12 13">
    <name type="scientific">Cafeteria roenbergensis</name>
    <name type="common">Marine flagellate</name>
    <dbReference type="NCBI Taxonomy" id="33653"/>
    <lineage>
        <taxon>Eukaryota</taxon>
        <taxon>Sar</taxon>
        <taxon>Stramenopiles</taxon>
        <taxon>Bigyra</taxon>
        <taxon>Opalozoa</taxon>
        <taxon>Bicosoecida</taxon>
        <taxon>Cafeteriaceae</taxon>
        <taxon>Cafeteria</taxon>
    </lineage>
</organism>
<dbReference type="GO" id="GO:0005975">
    <property type="term" value="P:carbohydrate metabolic process"/>
    <property type="evidence" value="ECO:0007669"/>
    <property type="project" value="InterPro"/>
</dbReference>
<dbReference type="FunFam" id="3.40.120.10:FF:000004">
    <property type="entry name" value="Phosphoglucomutase 5"/>
    <property type="match status" value="1"/>
</dbReference>
<dbReference type="AlphaFoldDB" id="A0A5A8D3D1"/>
<comment type="similarity">
    <text evidence="3">Belongs to the phosphohexose mutase family.</text>
</comment>
<dbReference type="InterPro" id="IPR016055">
    <property type="entry name" value="A-D-PHexomutase_a/b/a-I/II/III"/>
</dbReference>
<keyword evidence="6" id="KW-0479">Metal-binding</keyword>
<dbReference type="EC" id="5.4.2.2" evidence="4"/>
<evidence type="ECO:0000256" key="1">
    <source>
        <dbReference type="ARBA" id="ARBA00000443"/>
    </source>
</evidence>
<feature type="domain" description="Alpha-D-phosphohexomutase alpha/beta/alpha" evidence="11">
    <location>
        <begin position="355"/>
        <end position="467"/>
    </location>
</feature>
<dbReference type="Proteomes" id="UP000325113">
    <property type="component" value="Unassembled WGS sequence"/>
</dbReference>
<gene>
    <name evidence="12" type="ORF">FNF31_04627</name>
</gene>
<dbReference type="PANTHER" id="PTHR22573">
    <property type="entry name" value="PHOSPHOHEXOMUTASE FAMILY MEMBER"/>
    <property type="match status" value="1"/>
</dbReference>
<dbReference type="PROSITE" id="PS00710">
    <property type="entry name" value="PGM_PMM"/>
    <property type="match status" value="1"/>
</dbReference>
<sequence>MAASAASAAAAPAATRAVKDGALLAVTEKPTAPIEGQKPGTSGLRKKTSVFEGTPNYLENFIQSTFNALGEECKGATLVVGGDGRTGEPPVPDRAATTTPTAVQVIVRMAAANGFARVWIGKNGLLSTPAVSAIIRNREGGAAVGGIILTASHNPGGPDGDVGVKYNTGNGGPAPEAVTDAIYECSKAVTALRICSALPDVDLAAEGRTEYFASADAAAPGFVVEVISSTADYEAAVLPCFDVPALRKLVAREDFSFVYDAMHGVAGAYASSIFVDALGADPSCLLNATPLPDFGGGHPDPNLAYASVLVKKLGLTPRGERDEAAAATAPAFGAAADGDADRNMILGRGFFVTPSDSVAVIAANWEAIKQFRDAGGLKGVARSMPTSRALDAVAASLGVPRFVVPTGWKWFGSLMDSKAVYGKEDYTPFLCGEESFGTGSSHVREKDGIWAVLAWMSILAARNAETPIGSLVSVEDVVREMWAKCGRCFYQRHDYEEVDSKGAHALMDTLRAEVAAFKGPREVAGVSFTGCDEFEYTDSVTGDKAAQQGMRLFFADGAGRVVFRLSGTGSVGATIRMYVEMNEKDPSRFNADAADVLAPLVAAAIELSHMKEHTGRDEATVIT</sequence>
<dbReference type="Gene3D" id="3.40.120.10">
    <property type="entry name" value="Alpha-D-Glucose-1,6-Bisphosphate, subunit A, domain 3"/>
    <property type="match status" value="3"/>
</dbReference>
<comment type="catalytic activity">
    <reaction evidence="1">
        <text>alpha-D-glucose 1-phosphate = alpha-D-glucose 6-phosphate</text>
        <dbReference type="Rhea" id="RHEA:23536"/>
        <dbReference type="ChEBI" id="CHEBI:58225"/>
        <dbReference type="ChEBI" id="CHEBI:58601"/>
        <dbReference type="EC" id="5.4.2.2"/>
    </reaction>
</comment>
<name>A0A5A8D3D1_CAFRO</name>
<dbReference type="EMBL" id="VLTM01000049">
    <property type="protein sequence ID" value="KAA0159982.1"/>
    <property type="molecule type" value="Genomic_DNA"/>
</dbReference>
<evidence type="ECO:0000256" key="4">
    <source>
        <dbReference type="ARBA" id="ARBA00012728"/>
    </source>
</evidence>
<evidence type="ECO:0000259" key="11">
    <source>
        <dbReference type="Pfam" id="PF02880"/>
    </source>
</evidence>
<evidence type="ECO:0000313" key="12">
    <source>
        <dbReference type="EMBL" id="KAA0159982.1"/>
    </source>
</evidence>
<protein>
    <recommendedName>
        <fullName evidence="4">phosphoglucomutase (alpha-D-glucose-1,6-bisphosphate-dependent)</fullName>
        <ecNumber evidence="4">5.4.2.2</ecNumber>
    </recommendedName>
</protein>
<dbReference type="SUPFAM" id="SSF53738">
    <property type="entry name" value="Phosphoglucomutase, first 3 domains"/>
    <property type="match status" value="3"/>
</dbReference>
<evidence type="ECO:0000256" key="3">
    <source>
        <dbReference type="ARBA" id="ARBA00010231"/>
    </source>
</evidence>
<dbReference type="InterPro" id="IPR036900">
    <property type="entry name" value="A-D-PHexomutase_C_sf"/>
</dbReference>
<dbReference type="InterPro" id="IPR005841">
    <property type="entry name" value="Alpha-D-phosphohexomutase_SF"/>
</dbReference>
<evidence type="ECO:0000256" key="6">
    <source>
        <dbReference type="ARBA" id="ARBA00022723"/>
    </source>
</evidence>
<dbReference type="PRINTS" id="PR00509">
    <property type="entry name" value="PGMPMM"/>
</dbReference>
<dbReference type="FunFam" id="3.30.310.50:FF:000002">
    <property type="entry name" value="Phosphoglucomutase 5"/>
    <property type="match status" value="1"/>
</dbReference>
<reference evidence="12 13" key="1">
    <citation type="submission" date="2019-07" db="EMBL/GenBank/DDBJ databases">
        <title>Genomes of Cafeteria roenbergensis.</title>
        <authorList>
            <person name="Fischer M.G."/>
            <person name="Hackl T."/>
            <person name="Roman M."/>
        </authorList>
    </citation>
    <scope>NUCLEOTIDE SEQUENCE [LARGE SCALE GENOMIC DNA]</scope>
    <source>
        <strain evidence="12 13">Cflag</strain>
    </source>
</reference>
<dbReference type="InterPro" id="IPR005845">
    <property type="entry name" value="A-D-PHexomutase_a/b/a-II"/>
</dbReference>
<evidence type="ECO:0000256" key="2">
    <source>
        <dbReference type="ARBA" id="ARBA00001946"/>
    </source>
</evidence>
<dbReference type="InterPro" id="IPR005844">
    <property type="entry name" value="A-D-PHexomutase_a/b/a-I"/>
</dbReference>
<keyword evidence="5" id="KW-0597">Phosphoprotein</keyword>
<dbReference type="Pfam" id="PF02880">
    <property type="entry name" value="PGM_PMM_III"/>
    <property type="match status" value="1"/>
</dbReference>
<proteinExistence type="inferred from homology"/>
<feature type="domain" description="Alpha-D-phosphohexomutase alpha/beta/alpha" evidence="9">
    <location>
        <begin position="37"/>
        <end position="189"/>
    </location>
</feature>
<comment type="caution">
    <text evidence="12">The sequence shown here is derived from an EMBL/GenBank/DDBJ whole genome shotgun (WGS) entry which is preliminary data.</text>
</comment>
<comment type="cofactor">
    <cofactor evidence="2">
        <name>Mg(2+)</name>
        <dbReference type="ChEBI" id="CHEBI:18420"/>
    </cofactor>
</comment>
<evidence type="ECO:0000256" key="7">
    <source>
        <dbReference type="ARBA" id="ARBA00022842"/>
    </source>
</evidence>
<evidence type="ECO:0000256" key="8">
    <source>
        <dbReference type="ARBA" id="ARBA00023235"/>
    </source>
</evidence>
<dbReference type="Pfam" id="PF02879">
    <property type="entry name" value="PGM_PMM_II"/>
    <property type="match status" value="1"/>
</dbReference>
<dbReference type="GO" id="GO:0005829">
    <property type="term" value="C:cytosol"/>
    <property type="evidence" value="ECO:0007669"/>
    <property type="project" value="TreeGrafter"/>
</dbReference>
<dbReference type="InterPro" id="IPR005846">
    <property type="entry name" value="A-D-PHexomutase_a/b/a-III"/>
</dbReference>
<dbReference type="Pfam" id="PF24947">
    <property type="entry name" value="PGM1_C_vert_fung"/>
    <property type="match status" value="1"/>
</dbReference>
<dbReference type="NCBIfam" id="NF005737">
    <property type="entry name" value="PRK07564.1-1"/>
    <property type="match status" value="1"/>
</dbReference>
<dbReference type="SUPFAM" id="SSF55957">
    <property type="entry name" value="Phosphoglucomutase, C-terminal domain"/>
    <property type="match status" value="1"/>
</dbReference>
<evidence type="ECO:0000259" key="10">
    <source>
        <dbReference type="Pfam" id="PF02879"/>
    </source>
</evidence>
<feature type="domain" description="Alpha-D-phosphohexomutase alpha/beta/alpha" evidence="10">
    <location>
        <begin position="249"/>
        <end position="346"/>
    </location>
</feature>